<protein>
    <submittedName>
        <fullName evidence="1">Uncharacterized protein</fullName>
    </submittedName>
</protein>
<dbReference type="EMBL" id="CAKKTJ010000088">
    <property type="protein sequence ID" value="CAH0473850.1"/>
    <property type="molecule type" value="Genomic_DNA"/>
</dbReference>
<name>A0AAU9KMR3_9STRA</name>
<proteinExistence type="predicted"/>
<organism evidence="1 2">
    <name type="scientific">Peronospora belbahrii</name>
    <dbReference type="NCBI Taxonomy" id="622444"/>
    <lineage>
        <taxon>Eukaryota</taxon>
        <taxon>Sar</taxon>
        <taxon>Stramenopiles</taxon>
        <taxon>Oomycota</taxon>
        <taxon>Peronosporomycetes</taxon>
        <taxon>Peronosporales</taxon>
        <taxon>Peronosporaceae</taxon>
        <taxon>Peronospora</taxon>
    </lineage>
</organism>
<comment type="caution">
    <text evidence="1">The sequence shown here is derived from an EMBL/GenBank/DDBJ whole genome shotgun (WGS) entry which is preliminary data.</text>
</comment>
<dbReference type="Proteomes" id="UP001160483">
    <property type="component" value="Unassembled WGS sequence"/>
</dbReference>
<dbReference type="AlphaFoldDB" id="A0AAU9KMR3"/>
<sequence>MLMKKNKQKVDVMVYEQKEWQVMSEMMAITSVRWSTVTVTLSIMALCGWEPVRSHSNGMQDGAHVAAVCQHHEDVFAGLRYWDVGTEYSEDCIYRMPMELSSIVQL</sequence>
<reference evidence="1" key="1">
    <citation type="submission" date="2021-11" db="EMBL/GenBank/DDBJ databases">
        <authorList>
            <person name="Islam A."/>
            <person name="Islam S."/>
            <person name="Flora M.S."/>
            <person name="Rahman M."/>
            <person name="Ziaur R.M."/>
            <person name="Epstein J.H."/>
            <person name="Hassan M."/>
            <person name="Klassen M."/>
            <person name="Woodard K."/>
            <person name="Webb A."/>
            <person name="Webby R.J."/>
            <person name="El Zowalaty M.E."/>
        </authorList>
    </citation>
    <scope>NUCLEOTIDE SEQUENCE</scope>
    <source>
        <strain evidence="1">Pbs3</strain>
    </source>
</reference>
<accession>A0AAU9KMR3</accession>
<gene>
    <name evidence="1" type="ORF">PBS003_LOCUS725</name>
</gene>
<evidence type="ECO:0000313" key="1">
    <source>
        <dbReference type="EMBL" id="CAH0473850.1"/>
    </source>
</evidence>
<evidence type="ECO:0000313" key="2">
    <source>
        <dbReference type="Proteomes" id="UP001160483"/>
    </source>
</evidence>